<evidence type="ECO:0000313" key="6">
    <source>
        <dbReference type="Proteomes" id="UP000612352"/>
    </source>
</evidence>
<name>A0ABS1B677_9MICO</name>
<reference evidence="5 6" key="1">
    <citation type="submission" date="2020-12" db="EMBL/GenBank/DDBJ databases">
        <title>Brachybacterium sp. MASK1Z-5, whole genome shotgun sequence.</title>
        <authorList>
            <person name="Tuo L."/>
        </authorList>
    </citation>
    <scope>NUCLEOTIDE SEQUENCE [LARGE SCALE GENOMIC DNA]</scope>
    <source>
        <strain evidence="5 6">MASK1Z-5</strain>
    </source>
</reference>
<feature type="compositionally biased region" description="Acidic residues" evidence="4">
    <location>
        <begin position="151"/>
        <end position="168"/>
    </location>
</feature>
<organism evidence="5 6">
    <name type="scientific">Brachybacterium halotolerans</name>
    <dbReference type="NCBI Taxonomy" id="2795215"/>
    <lineage>
        <taxon>Bacteria</taxon>
        <taxon>Bacillati</taxon>
        <taxon>Actinomycetota</taxon>
        <taxon>Actinomycetes</taxon>
        <taxon>Micrococcales</taxon>
        <taxon>Dermabacteraceae</taxon>
        <taxon>Brachybacterium</taxon>
    </lineage>
</organism>
<dbReference type="RefSeq" id="WP_200500791.1">
    <property type="nucleotide sequence ID" value="NZ_JAEDAJ010000001.1"/>
</dbReference>
<keyword evidence="6" id="KW-1185">Reference proteome</keyword>
<dbReference type="PANTHER" id="PTHR42953">
    <property type="entry name" value="HIGH-AFFINITY ZINC UPTAKE SYSTEM PROTEIN ZNUA-RELATED"/>
    <property type="match status" value="1"/>
</dbReference>
<dbReference type="PROSITE" id="PS51318">
    <property type="entry name" value="TAT"/>
    <property type="match status" value="1"/>
</dbReference>
<keyword evidence="2" id="KW-0813">Transport</keyword>
<proteinExistence type="inferred from homology"/>
<accession>A0ABS1B677</accession>
<sequence length="349" mass="36738">MFATPRSPRRPSRTHPSDAAAAPALLRSTTTTRRSLLGLAGIGAAGLALSACGGTSGSSGKPVVITGCYGLTYAAQQVAGDLAEVVSLAQPGVDPHDLELSVAQVAQVQEAALIVQIPGFQASLDDAISSKELSDATLDVSAVVTMLSGSGEEDEHDHGDEESEEGASDEGGHEGHDHGALDPHFWNDPVRLGKVAEAIGEHLAKADPDNASTFRENGASARSALEDLDAELKKEFDAVKGDKPFVTSHTAFAYLADRYGLEQIGITGIDPEVEPSPKRLLQLQKVIKDQHVTTVFFETTASPKVAETLADNVGAKAEELDNLETQLSEDTDYPAVMRENCSKLVASWS</sequence>
<dbReference type="SUPFAM" id="SSF53807">
    <property type="entry name" value="Helical backbone' metal receptor"/>
    <property type="match status" value="1"/>
</dbReference>
<evidence type="ECO:0000256" key="2">
    <source>
        <dbReference type="ARBA" id="ARBA00022448"/>
    </source>
</evidence>
<comment type="similarity">
    <text evidence="1">Belongs to the bacterial solute-binding protein 9 family.</text>
</comment>
<dbReference type="Gene3D" id="3.40.50.1980">
    <property type="entry name" value="Nitrogenase molybdenum iron protein domain"/>
    <property type="match status" value="2"/>
</dbReference>
<dbReference type="EMBL" id="JAEDAJ010000001">
    <property type="protein sequence ID" value="MBK0330138.1"/>
    <property type="molecule type" value="Genomic_DNA"/>
</dbReference>
<protein>
    <submittedName>
        <fullName evidence="5">Zinc ABC transporter substrate-binding protein</fullName>
    </submittedName>
</protein>
<dbReference type="InterPro" id="IPR006127">
    <property type="entry name" value="ZnuA-like"/>
</dbReference>
<feature type="region of interest" description="Disordered" evidence="4">
    <location>
        <begin position="149"/>
        <end position="186"/>
    </location>
</feature>
<dbReference type="Proteomes" id="UP000612352">
    <property type="component" value="Unassembled WGS sequence"/>
</dbReference>
<dbReference type="InterPro" id="IPR006311">
    <property type="entry name" value="TAT_signal"/>
</dbReference>
<keyword evidence="3" id="KW-0732">Signal</keyword>
<dbReference type="Pfam" id="PF01297">
    <property type="entry name" value="ZnuA"/>
    <property type="match status" value="1"/>
</dbReference>
<evidence type="ECO:0000313" key="5">
    <source>
        <dbReference type="EMBL" id="MBK0330138.1"/>
    </source>
</evidence>
<feature type="region of interest" description="Disordered" evidence="4">
    <location>
        <begin position="1"/>
        <end position="25"/>
    </location>
</feature>
<evidence type="ECO:0000256" key="1">
    <source>
        <dbReference type="ARBA" id="ARBA00011028"/>
    </source>
</evidence>
<gene>
    <name evidence="5" type="ORF">I8D64_01805</name>
</gene>
<feature type="compositionally biased region" description="Basic and acidic residues" evidence="4">
    <location>
        <begin position="170"/>
        <end position="181"/>
    </location>
</feature>
<evidence type="ECO:0000256" key="3">
    <source>
        <dbReference type="ARBA" id="ARBA00022729"/>
    </source>
</evidence>
<dbReference type="InterPro" id="IPR050492">
    <property type="entry name" value="Bact_metal-bind_prot9"/>
</dbReference>
<dbReference type="PANTHER" id="PTHR42953:SF3">
    <property type="entry name" value="HIGH-AFFINITY ZINC UPTAKE SYSTEM PROTEIN ZNUA"/>
    <property type="match status" value="1"/>
</dbReference>
<comment type="caution">
    <text evidence="5">The sequence shown here is derived from an EMBL/GenBank/DDBJ whole genome shotgun (WGS) entry which is preliminary data.</text>
</comment>
<evidence type="ECO:0000256" key="4">
    <source>
        <dbReference type="SAM" id="MobiDB-lite"/>
    </source>
</evidence>